<protein>
    <recommendedName>
        <fullName evidence="3">SRPBCC family protein</fullName>
    </recommendedName>
</protein>
<dbReference type="Proteomes" id="UP000293162">
    <property type="component" value="Unassembled WGS sequence"/>
</dbReference>
<organism evidence="1 2">
    <name type="scientific">Emticicia agri</name>
    <dbReference type="NCBI Taxonomy" id="2492393"/>
    <lineage>
        <taxon>Bacteria</taxon>
        <taxon>Pseudomonadati</taxon>
        <taxon>Bacteroidota</taxon>
        <taxon>Cytophagia</taxon>
        <taxon>Cytophagales</taxon>
        <taxon>Leadbetterellaceae</taxon>
        <taxon>Emticicia</taxon>
    </lineage>
</organism>
<name>A0A4Q5LVY6_9BACT</name>
<evidence type="ECO:0000313" key="1">
    <source>
        <dbReference type="EMBL" id="RYU93852.1"/>
    </source>
</evidence>
<evidence type="ECO:0000313" key="2">
    <source>
        <dbReference type="Proteomes" id="UP000293162"/>
    </source>
</evidence>
<sequence>MKKTKIQYKGKTVTAHKLTIASSMEMNIDEAWQRVKTSALLEFLSEGKVTFKPTGGHFPETWKQGSTITTRMLINGFFPFGGLHTLFFEKIDEENKIIQTREHDAFAKVWDHTIELQYINKEILVYQDEIIIYGGILTPILSSWARMFFRHRHRRWQLLVDEKFQSA</sequence>
<keyword evidence="2" id="KW-1185">Reference proteome</keyword>
<accession>A0A4Q5LVY6</accession>
<comment type="caution">
    <text evidence="1">The sequence shown here is derived from an EMBL/GenBank/DDBJ whole genome shotgun (WGS) entry which is preliminary data.</text>
</comment>
<reference evidence="1 2" key="1">
    <citation type="submission" date="2019-02" db="EMBL/GenBank/DDBJ databases">
        <title>Bacterial novel species Emticicia sp. 17J42-9 isolated from soil.</title>
        <authorList>
            <person name="Jung H.-Y."/>
        </authorList>
    </citation>
    <scope>NUCLEOTIDE SEQUENCE [LARGE SCALE GENOMIC DNA]</scope>
    <source>
        <strain evidence="1 2">17J42-9</strain>
    </source>
</reference>
<dbReference type="OrthoDB" id="7428016at2"/>
<proteinExistence type="predicted"/>
<dbReference type="EMBL" id="SEWF01000036">
    <property type="protein sequence ID" value="RYU93852.1"/>
    <property type="molecule type" value="Genomic_DNA"/>
</dbReference>
<gene>
    <name evidence="1" type="ORF">EWM59_19970</name>
</gene>
<dbReference type="AlphaFoldDB" id="A0A4Q5LVY6"/>
<evidence type="ECO:0008006" key="3">
    <source>
        <dbReference type="Google" id="ProtNLM"/>
    </source>
</evidence>